<sequence length="200" mass="22341">MSFITFRRRQRTQSESKPAEDENNASKSTLDGTTSSMPSFSEEEDDIIKELKTKIEILNRDLKAAHDEITNLNLENTELKNTVQSLQKENNMYKKVTNSLKNDLVTPKKKREKSTSTKKTPKLQSLPSDISANENVVEACNSTSISTSVQVHATGSKYEPNISKPTDSIKTKSKPNKIVIISTNKNNKILEIAEKVSAVL</sequence>
<evidence type="ECO:0000313" key="3">
    <source>
        <dbReference type="Proteomes" id="UP000823941"/>
    </source>
</evidence>
<feature type="compositionally biased region" description="Polar residues" evidence="1">
    <location>
        <begin position="25"/>
        <end position="39"/>
    </location>
</feature>
<accession>A0ABQ7PV31</accession>
<evidence type="ECO:0000256" key="1">
    <source>
        <dbReference type="SAM" id="MobiDB-lite"/>
    </source>
</evidence>
<name>A0ABQ7PV31_PLUXY</name>
<reference evidence="2 3" key="1">
    <citation type="submission" date="2021-06" db="EMBL/GenBank/DDBJ databases">
        <title>A haploid diamondback moth (Plutella xylostella L.) genome assembly resolves 31 chromosomes and identifies a diamide resistance mutation.</title>
        <authorList>
            <person name="Ward C.M."/>
            <person name="Perry K.D."/>
            <person name="Baker G."/>
            <person name="Powis K."/>
            <person name="Heckel D.G."/>
            <person name="Baxter S.W."/>
        </authorList>
    </citation>
    <scope>NUCLEOTIDE SEQUENCE [LARGE SCALE GENOMIC DNA]</scope>
    <source>
        <strain evidence="2 3">LV</strain>
        <tissue evidence="2">Single pupa</tissue>
    </source>
</reference>
<proteinExistence type="predicted"/>
<organism evidence="2 3">
    <name type="scientific">Plutella xylostella</name>
    <name type="common">Diamondback moth</name>
    <name type="synonym">Plutella maculipennis</name>
    <dbReference type="NCBI Taxonomy" id="51655"/>
    <lineage>
        <taxon>Eukaryota</taxon>
        <taxon>Metazoa</taxon>
        <taxon>Ecdysozoa</taxon>
        <taxon>Arthropoda</taxon>
        <taxon>Hexapoda</taxon>
        <taxon>Insecta</taxon>
        <taxon>Pterygota</taxon>
        <taxon>Neoptera</taxon>
        <taxon>Endopterygota</taxon>
        <taxon>Lepidoptera</taxon>
        <taxon>Glossata</taxon>
        <taxon>Ditrysia</taxon>
        <taxon>Yponomeutoidea</taxon>
        <taxon>Plutellidae</taxon>
        <taxon>Plutella</taxon>
    </lineage>
</organism>
<dbReference type="EMBL" id="JAHIBW010000029">
    <property type="protein sequence ID" value="KAG7296359.1"/>
    <property type="molecule type" value="Genomic_DNA"/>
</dbReference>
<gene>
    <name evidence="2" type="ORF">JYU34_021498</name>
</gene>
<keyword evidence="3" id="KW-1185">Reference proteome</keyword>
<feature type="region of interest" description="Disordered" evidence="1">
    <location>
        <begin position="103"/>
        <end position="126"/>
    </location>
</feature>
<protein>
    <submittedName>
        <fullName evidence="2">Uncharacterized protein</fullName>
    </submittedName>
</protein>
<comment type="caution">
    <text evidence="2">The sequence shown here is derived from an EMBL/GenBank/DDBJ whole genome shotgun (WGS) entry which is preliminary data.</text>
</comment>
<feature type="region of interest" description="Disordered" evidence="1">
    <location>
        <begin position="1"/>
        <end position="45"/>
    </location>
</feature>
<dbReference type="Proteomes" id="UP000823941">
    <property type="component" value="Chromosome 29"/>
</dbReference>
<evidence type="ECO:0000313" key="2">
    <source>
        <dbReference type="EMBL" id="KAG7296359.1"/>
    </source>
</evidence>
<feature type="compositionally biased region" description="Basic residues" evidence="1">
    <location>
        <begin position="1"/>
        <end position="11"/>
    </location>
</feature>